<evidence type="ECO:0000313" key="2">
    <source>
        <dbReference type="Proteomes" id="UP000184080"/>
    </source>
</evidence>
<dbReference type="OrthoDB" id="5420310at2"/>
<dbReference type="Proteomes" id="UP000184080">
    <property type="component" value="Unassembled WGS sequence"/>
</dbReference>
<sequence length="160" mass="18547">MNRGKRLVLTSHCILNQNSVVSPLARAKGPFYIVNMLVEKGIGIIQLPCPEFKYLGLGRKPMSKEEYDVPEYRELCKKLFQPFMEDLREYLKNGYEILGIIGVKESPTCSISGNRGIFMEEIFKALKEEDIKLNYFEIPPTELDNQWEEIIEDVKKKLNI</sequence>
<proteinExistence type="predicted"/>
<accession>A0A1M6NZJ3</accession>
<dbReference type="InterPro" id="IPR054648">
    <property type="entry name" value="TudS-rel"/>
</dbReference>
<evidence type="ECO:0000313" key="1">
    <source>
        <dbReference type="EMBL" id="SHK01135.1"/>
    </source>
</evidence>
<dbReference type="RefSeq" id="WP_073012491.1">
    <property type="nucleotide sequence ID" value="NZ_FQZO01000013.1"/>
</dbReference>
<gene>
    <name evidence="1" type="ORF">SAMN05444401_0374</name>
</gene>
<protein>
    <submittedName>
        <fullName evidence="1">Predicted secreted protein</fullName>
    </submittedName>
</protein>
<dbReference type="STRING" id="1121298.SAMN05444401_0374"/>
<organism evidence="1 2">
    <name type="scientific">Clostridium amylolyticum</name>
    <dbReference type="NCBI Taxonomy" id="1121298"/>
    <lineage>
        <taxon>Bacteria</taxon>
        <taxon>Bacillati</taxon>
        <taxon>Bacillota</taxon>
        <taxon>Clostridia</taxon>
        <taxon>Eubacteriales</taxon>
        <taxon>Clostridiaceae</taxon>
        <taxon>Clostridium</taxon>
    </lineage>
</organism>
<name>A0A1M6NZJ3_9CLOT</name>
<dbReference type="AlphaFoldDB" id="A0A1M6NZJ3"/>
<keyword evidence="2" id="KW-1185">Reference proteome</keyword>
<reference evidence="1 2" key="1">
    <citation type="submission" date="2016-11" db="EMBL/GenBank/DDBJ databases">
        <authorList>
            <person name="Jaros S."/>
            <person name="Januszkiewicz K."/>
            <person name="Wedrychowicz H."/>
        </authorList>
    </citation>
    <scope>NUCLEOTIDE SEQUENCE [LARGE SCALE GENOMIC DNA]</scope>
    <source>
        <strain evidence="1 2">DSM 21864</strain>
    </source>
</reference>
<dbReference type="NCBIfam" id="NF045597">
    <property type="entry name" value="TudS_rel_CD3072"/>
    <property type="match status" value="1"/>
</dbReference>
<dbReference type="EMBL" id="FQZO01000013">
    <property type="protein sequence ID" value="SHK01135.1"/>
    <property type="molecule type" value="Genomic_DNA"/>
</dbReference>